<keyword evidence="6" id="KW-0326">Glycosidase</keyword>
<dbReference type="SUPFAM" id="SSF51445">
    <property type="entry name" value="(Trans)glycosidases"/>
    <property type="match status" value="1"/>
</dbReference>
<proteinExistence type="inferred from homology"/>
<evidence type="ECO:0000313" key="9">
    <source>
        <dbReference type="EMBL" id="TCC88611.1"/>
    </source>
</evidence>
<feature type="domain" description="Glycoside hydrolase family 29 N-terminal" evidence="8">
    <location>
        <begin position="19"/>
        <end position="337"/>
    </location>
</feature>
<evidence type="ECO:0000259" key="8">
    <source>
        <dbReference type="Pfam" id="PF01120"/>
    </source>
</evidence>
<dbReference type="GO" id="GO:0016139">
    <property type="term" value="P:glycoside catabolic process"/>
    <property type="evidence" value="ECO:0007669"/>
    <property type="project" value="TreeGrafter"/>
</dbReference>
<dbReference type="Gene3D" id="3.20.20.80">
    <property type="entry name" value="Glycosidases"/>
    <property type="match status" value="1"/>
</dbReference>
<gene>
    <name evidence="9" type="ORF">EZ428_18400</name>
</gene>
<comment type="caution">
    <text evidence="9">The sequence shown here is derived from an EMBL/GenBank/DDBJ whole genome shotgun (WGS) entry which is preliminary data.</text>
</comment>
<evidence type="ECO:0000256" key="4">
    <source>
        <dbReference type="ARBA" id="ARBA00022729"/>
    </source>
</evidence>
<dbReference type="GO" id="GO:0005764">
    <property type="term" value="C:lysosome"/>
    <property type="evidence" value="ECO:0007669"/>
    <property type="project" value="TreeGrafter"/>
</dbReference>
<feature type="chain" id="PRO_5020903173" description="alpha-L-fucosidase" evidence="7">
    <location>
        <begin position="21"/>
        <end position="593"/>
    </location>
</feature>
<organism evidence="9 10">
    <name type="scientific">Pedobacter frigiditerrae</name>
    <dbReference type="NCBI Taxonomy" id="2530452"/>
    <lineage>
        <taxon>Bacteria</taxon>
        <taxon>Pseudomonadati</taxon>
        <taxon>Bacteroidota</taxon>
        <taxon>Sphingobacteriia</taxon>
        <taxon>Sphingobacteriales</taxon>
        <taxon>Sphingobacteriaceae</taxon>
        <taxon>Pedobacter</taxon>
    </lineage>
</organism>
<evidence type="ECO:0000256" key="7">
    <source>
        <dbReference type="SAM" id="SignalP"/>
    </source>
</evidence>
<feature type="signal peptide" evidence="7">
    <location>
        <begin position="1"/>
        <end position="20"/>
    </location>
</feature>
<dbReference type="GO" id="GO:0006004">
    <property type="term" value="P:fucose metabolic process"/>
    <property type="evidence" value="ECO:0007669"/>
    <property type="project" value="InterPro"/>
</dbReference>
<evidence type="ECO:0000256" key="1">
    <source>
        <dbReference type="ARBA" id="ARBA00004071"/>
    </source>
</evidence>
<keyword evidence="4 7" id="KW-0732">Signal</keyword>
<name>A0A4R0MP56_9SPHI</name>
<dbReference type="InterPro" id="IPR013780">
    <property type="entry name" value="Glyco_hydro_b"/>
</dbReference>
<comment type="similarity">
    <text evidence="2">Belongs to the glycosyl hydrolase 29 family.</text>
</comment>
<dbReference type="InterPro" id="IPR000933">
    <property type="entry name" value="Glyco_hydro_29"/>
</dbReference>
<evidence type="ECO:0000313" key="10">
    <source>
        <dbReference type="Proteomes" id="UP000292884"/>
    </source>
</evidence>
<dbReference type="EMBL" id="SJSK01000005">
    <property type="protein sequence ID" value="TCC88611.1"/>
    <property type="molecule type" value="Genomic_DNA"/>
</dbReference>
<evidence type="ECO:0000256" key="3">
    <source>
        <dbReference type="ARBA" id="ARBA00012662"/>
    </source>
</evidence>
<dbReference type="OrthoDB" id="107551at2"/>
<dbReference type="InterPro" id="IPR017853">
    <property type="entry name" value="GH"/>
</dbReference>
<evidence type="ECO:0000256" key="5">
    <source>
        <dbReference type="ARBA" id="ARBA00022801"/>
    </source>
</evidence>
<dbReference type="InterPro" id="IPR057739">
    <property type="entry name" value="Glyco_hydro_29_N"/>
</dbReference>
<dbReference type="SMART" id="SM00812">
    <property type="entry name" value="Alpha_L_fucos"/>
    <property type="match status" value="1"/>
</dbReference>
<dbReference type="AlphaFoldDB" id="A0A4R0MP56"/>
<reference evidence="9 10" key="1">
    <citation type="submission" date="2019-02" db="EMBL/GenBank/DDBJ databases">
        <title>Pedobacter sp. RP-1-13 sp. nov., isolated from Arctic soil.</title>
        <authorList>
            <person name="Dahal R.H."/>
        </authorList>
    </citation>
    <scope>NUCLEOTIDE SEQUENCE [LARGE SCALE GENOMIC DNA]</scope>
    <source>
        <strain evidence="9 10">RP-1-13</strain>
    </source>
</reference>
<sequence length="593" mass="67468">MKKLFTIILLILLTKGSVWSQISQDERMQWWREARFGMFIHWGLYAIPAGEWKGQYDEKKIGEWIMHTYKIPYTEYSSLAKQFNPTKFDVKAFVKTAKDAGMKYITITTKHHDGFALFKSKVNNYNVVDATPYRRDIIKALADECHLQDIKVCFYYSQAQDWAEPNGWGNNWDNFPKENDRNHQQYIDDKVKPQLTELLSNYGEVGMIWFDTPLSITKEQADDLKALVRKLQPKCIISGRLGGGVEPDYQSTSDNTVPPTTVAGDWEVPATLNNTWGFKKYDATWKSADGVTRLLFDIASKGGNYLLNVGPTADGVIPEASVKILKQVGEWMKINAEAIYESKASPYYVEFPWGNITQKPGKLYAGIFNWPSEDFYLEGLKTKVKKMYLLADKSKKPVQFEAQYDAPTNHHVLKIKLPKEAPDKVLSVLVMEIEGEAIVEKQIIEDHSGKINLFGGKAKSTKNGHPATIAINNNGGGAQNWKDAEIKLEWEFMVKTPGTYDLEIVSTETGAHEKTDWTGGHQVKLIYNDVVKDITISPDAKTFNPRTLYWKNIITKAGKITFDKPGIYKLKLEPVNILQEGRGFTFREINITK</sequence>
<comment type="function">
    <text evidence="1">Alpha-L-fucosidase is responsible for hydrolyzing the alpha-1,6-linked fucose joined to the reducing-end N-acetylglucosamine of the carbohydrate moieties of glycoproteins.</text>
</comment>
<dbReference type="PANTHER" id="PTHR10030">
    <property type="entry name" value="ALPHA-L-FUCOSIDASE"/>
    <property type="match status" value="1"/>
</dbReference>
<dbReference type="Gene3D" id="2.60.40.1180">
    <property type="entry name" value="Golgi alpha-mannosidase II"/>
    <property type="match status" value="1"/>
</dbReference>
<dbReference type="RefSeq" id="WP_131554665.1">
    <property type="nucleotide sequence ID" value="NZ_SJSK01000005.1"/>
</dbReference>
<dbReference type="GO" id="GO:0004560">
    <property type="term" value="F:alpha-L-fucosidase activity"/>
    <property type="evidence" value="ECO:0007669"/>
    <property type="project" value="InterPro"/>
</dbReference>
<accession>A0A4R0MP56</accession>
<keyword evidence="5" id="KW-0378">Hydrolase</keyword>
<dbReference type="Pfam" id="PF01120">
    <property type="entry name" value="Alpha_L_fucos"/>
    <property type="match status" value="1"/>
</dbReference>
<dbReference type="Proteomes" id="UP000292884">
    <property type="component" value="Unassembled WGS sequence"/>
</dbReference>
<evidence type="ECO:0000256" key="2">
    <source>
        <dbReference type="ARBA" id="ARBA00007951"/>
    </source>
</evidence>
<keyword evidence="10" id="KW-1185">Reference proteome</keyword>
<dbReference type="PRINTS" id="PR00741">
    <property type="entry name" value="GLHYDRLASE29"/>
</dbReference>
<dbReference type="EC" id="3.2.1.51" evidence="3"/>
<dbReference type="PANTHER" id="PTHR10030:SF37">
    <property type="entry name" value="ALPHA-L-FUCOSIDASE-RELATED"/>
    <property type="match status" value="1"/>
</dbReference>
<dbReference type="InterPro" id="IPR016286">
    <property type="entry name" value="FUC_metazoa-typ"/>
</dbReference>
<evidence type="ECO:0000256" key="6">
    <source>
        <dbReference type="ARBA" id="ARBA00023295"/>
    </source>
</evidence>
<protein>
    <recommendedName>
        <fullName evidence="3">alpha-L-fucosidase</fullName>
        <ecNumber evidence="3">3.2.1.51</ecNumber>
    </recommendedName>
</protein>